<comment type="similarity">
    <text evidence="1">Belongs to the F420H(2)-dependent quinone reductase family.</text>
</comment>
<evidence type="ECO:0000256" key="2">
    <source>
        <dbReference type="ARBA" id="ARBA00049106"/>
    </source>
</evidence>
<protein>
    <submittedName>
        <fullName evidence="3">Deazaflavin-dependent oxidoreductase (Nitroreductase family)</fullName>
    </submittedName>
</protein>
<dbReference type="Proteomes" id="UP000537775">
    <property type="component" value="Unassembled WGS sequence"/>
</dbReference>
<dbReference type="AlphaFoldDB" id="A0A7X0FTA2"/>
<organism evidence="3 4">
    <name type="scientific">Microbacterium thalassium</name>
    <dbReference type="NCBI Taxonomy" id="362649"/>
    <lineage>
        <taxon>Bacteria</taxon>
        <taxon>Bacillati</taxon>
        <taxon>Actinomycetota</taxon>
        <taxon>Actinomycetes</taxon>
        <taxon>Micrococcales</taxon>
        <taxon>Microbacteriaceae</taxon>
        <taxon>Microbacterium</taxon>
    </lineage>
</organism>
<sequence length="133" mass="14846">MSDFNEKVIDEFRANAGRVQGFGRALVLLHHVGARSGTTRTSPVMAISPDDDTWLIAASMGGAPTHPAWFHNLRAHPDVSIETPEGTVDVHAEVLGPEERDAAWPLFTQRSDGFRTYQERTERTIPIVRLTRR</sequence>
<dbReference type="Gene3D" id="2.30.110.10">
    <property type="entry name" value="Electron Transport, Fmn-binding Protein, Chain A"/>
    <property type="match status" value="1"/>
</dbReference>
<dbReference type="GO" id="GO:0016491">
    <property type="term" value="F:oxidoreductase activity"/>
    <property type="evidence" value="ECO:0007669"/>
    <property type="project" value="InterPro"/>
</dbReference>
<dbReference type="InterPro" id="IPR004378">
    <property type="entry name" value="F420H2_quin_Rdtase"/>
</dbReference>
<dbReference type="RefSeq" id="WP_184751856.1">
    <property type="nucleotide sequence ID" value="NZ_BAAAJR010000001.1"/>
</dbReference>
<accession>A0A7X0FTA2</accession>
<dbReference type="Pfam" id="PF04075">
    <property type="entry name" value="F420H2_quin_red"/>
    <property type="match status" value="1"/>
</dbReference>
<dbReference type="GO" id="GO:0005886">
    <property type="term" value="C:plasma membrane"/>
    <property type="evidence" value="ECO:0007669"/>
    <property type="project" value="TreeGrafter"/>
</dbReference>
<reference evidence="3 4" key="1">
    <citation type="submission" date="2020-08" db="EMBL/GenBank/DDBJ databases">
        <title>Sequencing the genomes of 1000 actinobacteria strains.</title>
        <authorList>
            <person name="Klenk H.-P."/>
        </authorList>
    </citation>
    <scope>NUCLEOTIDE SEQUENCE [LARGE SCALE GENOMIC DNA]</scope>
    <source>
        <strain evidence="3 4">DSM 12511</strain>
    </source>
</reference>
<evidence type="ECO:0000313" key="3">
    <source>
        <dbReference type="EMBL" id="MBB6392785.1"/>
    </source>
</evidence>
<comment type="caution">
    <text evidence="3">The sequence shown here is derived from an EMBL/GenBank/DDBJ whole genome shotgun (WGS) entry which is preliminary data.</text>
</comment>
<dbReference type="GO" id="GO:0070967">
    <property type="term" value="F:coenzyme F420 binding"/>
    <property type="evidence" value="ECO:0007669"/>
    <property type="project" value="TreeGrafter"/>
</dbReference>
<name>A0A7X0FTA2_9MICO</name>
<dbReference type="PANTHER" id="PTHR39428">
    <property type="entry name" value="F420H(2)-DEPENDENT QUINONE REDUCTASE RV1261C"/>
    <property type="match status" value="1"/>
</dbReference>
<proteinExistence type="inferred from homology"/>
<evidence type="ECO:0000313" key="4">
    <source>
        <dbReference type="Proteomes" id="UP000537775"/>
    </source>
</evidence>
<dbReference type="NCBIfam" id="TIGR00026">
    <property type="entry name" value="hi_GC_TIGR00026"/>
    <property type="match status" value="1"/>
</dbReference>
<evidence type="ECO:0000256" key="1">
    <source>
        <dbReference type="ARBA" id="ARBA00008710"/>
    </source>
</evidence>
<dbReference type="PANTHER" id="PTHR39428:SF1">
    <property type="entry name" value="F420H(2)-DEPENDENT QUINONE REDUCTASE RV1261C"/>
    <property type="match status" value="1"/>
</dbReference>
<dbReference type="EMBL" id="JACHML010000001">
    <property type="protein sequence ID" value="MBB6392785.1"/>
    <property type="molecule type" value="Genomic_DNA"/>
</dbReference>
<dbReference type="InterPro" id="IPR012349">
    <property type="entry name" value="Split_barrel_FMN-bd"/>
</dbReference>
<keyword evidence="4" id="KW-1185">Reference proteome</keyword>
<gene>
    <name evidence="3" type="ORF">HD594_003098</name>
</gene>
<comment type="catalytic activity">
    <reaction evidence="2">
        <text>oxidized coenzyme F420-(gamma-L-Glu)(n) + a quinol + H(+) = reduced coenzyme F420-(gamma-L-Glu)(n) + a quinone</text>
        <dbReference type="Rhea" id="RHEA:39663"/>
        <dbReference type="Rhea" id="RHEA-COMP:12939"/>
        <dbReference type="Rhea" id="RHEA-COMP:14378"/>
        <dbReference type="ChEBI" id="CHEBI:15378"/>
        <dbReference type="ChEBI" id="CHEBI:24646"/>
        <dbReference type="ChEBI" id="CHEBI:132124"/>
        <dbReference type="ChEBI" id="CHEBI:133980"/>
        <dbReference type="ChEBI" id="CHEBI:139511"/>
    </reaction>
</comment>
<dbReference type="SUPFAM" id="SSF50475">
    <property type="entry name" value="FMN-binding split barrel"/>
    <property type="match status" value="1"/>
</dbReference>